<dbReference type="RefSeq" id="WP_345121877.1">
    <property type="nucleotide sequence ID" value="NZ_BAABAT010000002.1"/>
</dbReference>
<keyword evidence="4" id="KW-0804">Transcription</keyword>
<dbReference type="Gene3D" id="3.40.190.10">
    <property type="entry name" value="Periplasmic binding protein-like II"/>
    <property type="match status" value="2"/>
</dbReference>
<evidence type="ECO:0000256" key="3">
    <source>
        <dbReference type="ARBA" id="ARBA00023125"/>
    </source>
</evidence>
<evidence type="ECO:0000313" key="7">
    <source>
        <dbReference type="Proteomes" id="UP001500620"/>
    </source>
</evidence>
<feature type="domain" description="LysR substrate-binding" evidence="5">
    <location>
        <begin position="2"/>
        <end position="143"/>
    </location>
</feature>
<dbReference type="InterPro" id="IPR005119">
    <property type="entry name" value="LysR_subst-bd"/>
</dbReference>
<gene>
    <name evidence="6" type="ORF">GCM10022255_010990</name>
</gene>
<reference evidence="7" key="1">
    <citation type="journal article" date="2019" name="Int. J. Syst. Evol. Microbiol.">
        <title>The Global Catalogue of Microorganisms (GCM) 10K type strain sequencing project: providing services to taxonomists for standard genome sequencing and annotation.</title>
        <authorList>
            <consortium name="The Broad Institute Genomics Platform"/>
            <consortium name="The Broad Institute Genome Sequencing Center for Infectious Disease"/>
            <person name="Wu L."/>
            <person name="Ma J."/>
        </authorList>
    </citation>
    <scope>NUCLEOTIDE SEQUENCE [LARGE SCALE GENOMIC DNA]</scope>
    <source>
        <strain evidence="7">JCM 17441</strain>
    </source>
</reference>
<organism evidence="6 7">
    <name type="scientific">Dactylosporangium darangshiense</name>
    <dbReference type="NCBI Taxonomy" id="579108"/>
    <lineage>
        <taxon>Bacteria</taxon>
        <taxon>Bacillati</taxon>
        <taxon>Actinomycetota</taxon>
        <taxon>Actinomycetes</taxon>
        <taxon>Micromonosporales</taxon>
        <taxon>Micromonosporaceae</taxon>
        <taxon>Dactylosporangium</taxon>
    </lineage>
</organism>
<name>A0ABP8CYZ0_9ACTN</name>
<dbReference type="Pfam" id="PF03466">
    <property type="entry name" value="LysR_substrate"/>
    <property type="match status" value="1"/>
</dbReference>
<dbReference type="SUPFAM" id="SSF53850">
    <property type="entry name" value="Periplasmic binding protein-like II"/>
    <property type="match status" value="1"/>
</dbReference>
<evidence type="ECO:0000256" key="2">
    <source>
        <dbReference type="ARBA" id="ARBA00023015"/>
    </source>
</evidence>
<dbReference type="Proteomes" id="UP001500620">
    <property type="component" value="Unassembled WGS sequence"/>
</dbReference>
<protein>
    <recommendedName>
        <fullName evidence="5">LysR substrate-binding domain-containing protein</fullName>
    </recommendedName>
</protein>
<sequence>MRSNPATDGLSVTALYDEPRVVVLPSAHRLAGKDSLTLDDIADEPMPRLPGVDPAWASFWLADPRPDGRPAPDGPLLTSVEDKFELIASGEAVVIMPAGFAALRPDLTEVPLHGVAPCTVALATRPAETGRLVSDFRAIARRYLVPTPSR</sequence>
<keyword evidence="2" id="KW-0805">Transcription regulation</keyword>
<evidence type="ECO:0000259" key="5">
    <source>
        <dbReference type="Pfam" id="PF03466"/>
    </source>
</evidence>
<dbReference type="PANTHER" id="PTHR30346:SF0">
    <property type="entry name" value="HCA OPERON TRANSCRIPTIONAL ACTIVATOR HCAR"/>
    <property type="match status" value="1"/>
</dbReference>
<keyword evidence="3" id="KW-0238">DNA-binding</keyword>
<keyword evidence="7" id="KW-1185">Reference proteome</keyword>
<evidence type="ECO:0000256" key="4">
    <source>
        <dbReference type="ARBA" id="ARBA00023163"/>
    </source>
</evidence>
<dbReference type="PANTHER" id="PTHR30346">
    <property type="entry name" value="TRANSCRIPTIONAL DUAL REGULATOR HCAR-RELATED"/>
    <property type="match status" value="1"/>
</dbReference>
<proteinExistence type="inferred from homology"/>
<accession>A0ABP8CYZ0</accession>
<comment type="similarity">
    <text evidence="1">Belongs to the LysR transcriptional regulatory family.</text>
</comment>
<evidence type="ECO:0000313" key="6">
    <source>
        <dbReference type="EMBL" id="GAA4245094.1"/>
    </source>
</evidence>
<dbReference type="EMBL" id="BAABAT010000002">
    <property type="protein sequence ID" value="GAA4245094.1"/>
    <property type="molecule type" value="Genomic_DNA"/>
</dbReference>
<comment type="caution">
    <text evidence="6">The sequence shown here is derived from an EMBL/GenBank/DDBJ whole genome shotgun (WGS) entry which is preliminary data.</text>
</comment>
<evidence type="ECO:0000256" key="1">
    <source>
        <dbReference type="ARBA" id="ARBA00009437"/>
    </source>
</evidence>